<proteinExistence type="predicted"/>
<protein>
    <submittedName>
        <fullName evidence="1">Uncharacterized protein</fullName>
    </submittedName>
</protein>
<evidence type="ECO:0000313" key="1">
    <source>
        <dbReference type="EMBL" id="CAD7247689.1"/>
    </source>
</evidence>
<gene>
    <name evidence="1" type="ORF">DSTB1V02_LOCUS7514</name>
</gene>
<dbReference type="EMBL" id="LR901057">
    <property type="protein sequence ID" value="CAD7247689.1"/>
    <property type="molecule type" value="Genomic_DNA"/>
</dbReference>
<reference evidence="1" key="1">
    <citation type="submission" date="2020-11" db="EMBL/GenBank/DDBJ databases">
        <authorList>
            <person name="Tran Van P."/>
        </authorList>
    </citation>
    <scope>NUCLEOTIDE SEQUENCE</scope>
</reference>
<name>A0A7R8XBX1_9CRUS</name>
<dbReference type="AlphaFoldDB" id="A0A7R8XBX1"/>
<dbReference type="EMBL" id="CAJPEV010001540">
    <property type="protein sequence ID" value="CAG0893209.1"/>
    <property type="molecule type" value="Genomic_DNA"/>
</dbReference>
<keyword evidence="2" id="KW-1185">Reference proteome</keyword>
<sequence>MCVRGRNTMWIPNTHELFPEDRPYVAAKFLGQDIPYIFNLGDNKTSYGYLNRQLLKGKRYRIFLRAHVYMITKLVPMFKTSGMSSFLSLDMSPIPPGPIPSKPPITTYVHQTITSEREVPKYFTDLQPAGNGRWTWVVVPVILALSSRKWLVKEKTRFAKKLVHLLRLMDLLFRIFSPVIIKMKFFHKGKVEKTLPLASQQG</sequence>
<organism evidence="1">
    <name type="scientific">Darwinula stevensoni</name>
    <dbReference type="NCBI Taxonomy" id="69355"/>
    <lineage>
        <taxon>Eukaryota</taxon>
        <taxon>Metazoa</taxon>
        <taxon>Ecdysozoa</taxon>
        <taxon>Arthropoda</taxon>
        <taxon>Crustacea</taxon>
        <taxon>Oligostraca</taxon>
        <taxon>Ostracoda</taxon>
        <taxon>Podocopa</taxon>
        <taxon>Podocopida</taxon>
        <taxon>Darwinulocopina</taxon>
        <taxon>Darwinuloidea</taxon>
        <taxon>Darwinulidae</taxon>
        <taxon>Darwinula</taxon>
    </lineage>
</organism>
<evidence type="ECO:0000313" key="2">
    <source>
        <dbReference type="Proteomes" id="UP000677054"/>
    </source>
</evidence>
<accession>A0A7R8XBX1</accession>
<dbReference type="Proteomes" id="UP000677054">
    <property type="component" value="Unassembled WGS sequence"/>
</dbReference>